<proteinExistence type="predicted"/>
<feature type="region of interest" description="Disordered" evidence="1">
    <location>
        <begin position="92"/>
        <end position="112"/>
    </location>
</feature>
<dbReference type="EMBL" id="JAINUG010000016">
    <property type="protein sequence ID" value="KAJ8413396.1"/>
    <property type="molecule type" value="Genomic_DNA"/>
</dbReference>
<protein>
    <submittedName>
        <fullName evidence="2">Uncharacterized protein</fullName>
    </submittedName>
</protein>
<evidence type="ECO:0000256" key="1">
    <source>
        <dbReference type="SAM" id="MobiDB-lite"/>
    </source>
</evidence>
<name>A0AAD7WXM3_9TELE</name>
<dbReference type="AlphaFoldDB" id="A0AAD7WXM3"/>
<accession>A0AAD7WXM3</accession>
<gene>
    <name evidence="2" type="ORF">AAFF_G00093920</name>
</gene>
<evidence type="ECO:0000313" key="2">
    <source>
        <dbReference type="EMBL" id="KAJ8413396.1"/>
    </source>
</evidence>
<organism evidence="2 3">
    <name type="scientific">Aldrovandia affinis</name>
    <dbReference type="NCBI Taxonomy" id="143900"/>
    <lineage>
        <taxon>Eukaryota</taxon>
        <taxon>Metazoa</taxon>
        <taxon>Chordata</taxon>
        <taxon>Craniata</taxon>
        <taxon>Vertebrata</taxon>
        <taxon>Euteleostomi</taxon>
        <taxon>Actinopterygii</taxon>
        <taxon>Neopterygii</taxon>
        <taxon>Teleostei</taxon>
        <taxon>Notacanthiformes</taxon>
        <taxon>Halosauridae</taxon>
        <taxon>Aldrovandia</taxon>
    </lineage>
</organism>
<keyword evidence="3" id="KW-1185">Reference proteome</keyword>
<comment type="caution">
    <text evidence="2">The sequence shown here is derived from an EMBL/GenBank/DDBJ whole genome shotgun (WGS) entry which is preliminary data.</text>
</comment>
<reference evidence="2" key="1">
    <citation type="journal article" date="2023" name="Science">
        <title>Genome structures resolve the early diversification of teleost fishes.</title>
        <authorList>
            <person name="Parey E."/>
            <person name="Louis A."/>
            <person name="Montfort J."/>
            <person name="Bouchez O."/>
            <person name="Roques C."/>
            <person name="Iampietro C."/>
            <person name="Lluch J."/>
            <person name="Castinel A."/>
            <person name="Donnadieu C."/>
            <person name="Desvignes T."/>
            <person name="Floi Bucao C."/>
            <person name="Jouanno E."/>
            <person name="Wen M."/>
            <person name="Mejri S."/>
            <person name="Dirks R."/>
            <person name="Jansen H."/>
            <person name="Henkel C."/>
            <person name="Chen W.J."/>
            <person name="Zahm M."/>
            <person name="Cabau C."/>
            <person name="Klopp C."/>
            <person name="Thompson A.W."/>
            <person name="Robinson-Rechavi M."/>
            <person name="Braasch I."/>
            <person name="Lecointre G."/>
            <person name="Bobe J."/>
            <person name="Postlethwait J.H."/>
            <person name="Berthelot C."/>
            <person name="Roest Crollius H."/>
            <person name="Guiguen Y."/>
        </authorList>
    </citation>
    <scope>NUCLEOTIDE SEQUENCE</scope>
    <source>
        <strain evidence="2">NC1722</strain>
    </source>
</reference>
<sequence>MYTALTLSPHSKESAGPPLSGLKALAKHGSLFALRTTFLMPDCVPGRPGTGLANKHSGLSVLPYHYQREPRTNNQFPDGRSAGRARELRYSITLSPAPGLTAGPGDRSSPAH</sequence>
<feature type="region of interest" description="Disordered" evidence="1">
    <location>
        <begin position="1"/>
        <end position="21"/>
    </location>
</feature>
<dbReference type="Proteomes" id="UP001221898">
    <property type="component" value="Unassembled WGS sequence"/>
</dbReference>
<evidence type="ECO:0000313" key="3">
    <source>
        <dbReference type="Proteomes" id="UP001221898"/>
    </source>
</evidence>